<dbReference type="SUPFAM" id="SSF51735">
    <property type="entry name" value="NAD(P)-binding Rossmann-fold domains"/>
    <property type="match status" value="1"/>
</dbReference>
<dbReference type="InterPro" id="IPR015815">
    <property type="entry name" value="HIBADH-related"/>
</dbReference>
<dbReference type="PANTHER" id="PTHR43060:SF15">
    <property type="entry name" value="3-HYDROXYISOBUTYRATE DEHYDROGENASE-LIKE 1, MITOCHONDRIAL-RELATED"/>
    <property type="match status" value="1"/>
</dbReference>
<evidence type="ECO:0000259" key="4">
    <source>
        <dbReference type="Pfam" id="PF14833"/>
    </source>
</evidence>
<evidence type="ECO:0000313" key="6">
    <source>
        <dbReference type="Proteomes" id="UP000831607"/>
    </source>
</evidence>
<keyword evidence="6" id="KW-1185">Reference proteome</keyword>
<dbReference type="Pfam" id="PF14833">
    <property type="entry name" value="NAD_binding_11"/>
    <property type="match status" value="1"/>
</dbReference>
<dbReference type="InterPro" id="IPR008927">
    <property type="entry name" value="6-PGluconate_DH-like_C_sf"/>
</dbReference>
<evidence type="ECO:0000313" key="5">
    <source>
        <dbReference type="EMBL" id="UOD49994.1"/>
    </source>
</evidence>
<protein>
    <submittedName>
        <fullName evidence="5">NAD(P)-dependent oxidoreductase</fullName>
    </submittedName>
</protein>
<dbReference type="InterPro" id="IPR029154">
    <property type="entry name" value="HIBADH-like_NADP-bd"/>
</dbReference>
<dbReference type="Gene3D" id="3.40.50.720">
    <property type="entry name" value="NAD(P)-binding Rossmann-like Domain"/>
    <property type="match status" value="1"/>
</dbReference>
<dbReference type="RefSeq" id="WP_243478388.1">
    <property type="nucleotide sequence ID" value="NZ_CP063982.1"/>
</dbReference>
<reference evidence="5 6" key="1">
    <citation type="submission" date="2020-11" db="EMBL/GenBank/DDBJ databases">
        <title>Algicoccus daihaiensis sp.nov., isolated from Daihai Lake in Inner Mongolia.</title>
        <authorList>
            <person name="Kai J."/>
        </authorList>
    </citation>
    <scope>NUCLEOTIDE SEQUENCE [LARGE SCALE GENOMIC DNA]</scope>
    <source>
        <strain evidence="6">f23</strain>
    </source>
</reference>
<dbReference type="Proteomes" id="UP000831607">
    <property type="component" value="Chromosome"/>
</dbReference>
<accession>A0ABY4AI80</accession>
<keyword evidence="1" id="KW-0560">Oxidoreductase</keyword>
<dbReference type="InterPro" id="IPR006115">
    <property type="entry name" value="6PGDH_NADP-bd"/>
</dbReference>
<keyword evidence="2" id="KW-0520">NAD</keyword>
<feature type="domain" description="3-hydroxyisobutyrate dehydrogenase-like NAD-binding" evidence="4">
    <location>
        <begin position="169"/>
        <end position="279"/>
    </location>
</feature>
<gene>
    <name evidence="5" type="ORF">DHf2319_11215</name>
</gene>
<dbReference type="EMBL" id="CP063982">
    <property type="protein sequence ID" value="UOD49994.1"/>
    <property type="molecule type" value="Genomic_DNA"/>
</dbReference>
<dbReference type="PANTHER" id="PTHR43060">
    <property type="entry name" value="3-HYDROXYISOBUTYRATE DEHYDROGENASE-LIKE 1, MITOCHONDRIAL-RELATED"/>
    <property type="match status" value="1"/>
</dbReference>
<organism evidence="5 6">
    <name type="scientific">Orrella daihaiensis</name>
    <dbReference type="NCBI Taxonomy" id="2782176"/>
    <lineage>
        <taxon>Bacteria</taxon>
        <taxon>Pseudomonadati</taxon>
        <taxon>Pseudomonadota</taxon>
        <taxon>Betaproteobacteria</taxon>
        <taxon>Burkholderiales</taxon>
        <taxon>Alcaligenaceae</taxon>
        <taxon>Orrella</taxon>
    </lineage>
</organism>
<sequence>MTIVTKKIAVIGVGHMGHGIAFNILKSGFDLMFLDHPGNQPVDDLLDMGATAQKDVKALGYWADIIILCVTGSPQVEDVLYQQGLLDSLTPAKVLIDCSTAIPSSTLRIAKDVHAKGVSFMDAPMTRTPKEAAQGRLNLIVGAPVDLFETVKPLLQSFAENITHAGEVGAGHQMKLIHNFVSLGFAGIFSEAAASAKVAGIKPEVFLEILGKGGGAGVVFDRLQPYLLSGDVSGFQFSLSNARKDLSYYDTMATESGAKHDLASAMRKFYEDGANQDEAAPMPQIIDMLIKAAAK</sequence>
<dbReference type="InterPro" id="IPR013328">
    <property type="entry name" value="6PGD_dom2"/>
</dbReference>
<dbReference type="InterPro" id="IPR036291">
    <property type="entry name" value="NAD(P)-bd_dom_sf"/>
</dbReference>
<evidence type="ECO:0000256" key="2">
    <source>
        <dbReference type="ARBA" id="ARBA00023027"/>
    </source>
</evidence>
<dbReference type="Pfam" id="PF03446">
    <property type="entry name" value="NAD_binding_2"/>
    <property type="match status" value="1"/>
</dbReference>
<evidence type="ECO:0000256" key="1">
    <source>
        <dbReference type="ARBA" id="ARBA00023002"/>
    </source>
</evidence>
<dbReference type="Gene3D" id="1.10.1040.10">
    <property type="entry name" value="N-(1-d-carboxylethyl)-l-norvaline Dehydrogenase, domain 2"/>
    <property type="match status" value="1"/>
</dbReference>
<dbReference type="PIRSF" id="PIRSF000103">
    <property type="entry name" value="HIBADH"/>
    <property type="match status" value="1"/>
</dbReference>
<proteinExistence type="predicted"/>
<feature type="domain" description="6-phosphogluconate dehydrogenase NADP-binding" evidence="3">
    <location>
        <begin position="7"/>
        <end position="166"/>
    </location>
</feature>
<dbReference type="SUPFAM" id="SSF48179">
    <property type="entry name" value="6-phosphogluconate dehydrogenase C-terminal domain-like"/>
    <property type="match status" value="1"/>
</dbReference>
<name>A0ABY4AI80_9BURK</name>
<evidence type="ECO:0000259" key="3">
    <source>
        <dbReference type="Pfam" id="PF03446"/>
    </source>
</evidence>